<reference evidence="15" key="1">
    <citation type="submission" date="2025-08" db="UniProtKB">
        <authorList>
            <consortium name="RefSeq"/>
        </authorList>
    </citation>
    <scope>IDENTIFICATION</scope>
    <source>
        <strain evidence="15">Airmid</strain>
    </source>
</reference>
<keyword evidence="4" id="KW-0418">Kinase</keyword>
<evidence type="ECO:0000256" key="3">
    <source>
        <dbReference type="ARBA" id="ARBA00022741"/>
    </source>
</evidence>
<evidence type="ECO:0000259" key="13">
    <source>
        <dbReference type="PROSITE" id="PS50057"/>
    </source>
</evidence>
<dbReference type="InterPro" id="IPR041155">
    <property type="entry name" value="FERM_F1"/>
</dbReference>
<evidence type="ECO:0000256" key="5">
    <source>
        <dbReference type="ARBA" id="ARBA00022840"/>
    </source>
</evidence>
<evidence type="ECO:0000256" key="11">
    <source>
        <dbReference type="SAM" id="MobiDB-lite"/>
    </source>
</evidence>
<sequence>MMSSTTMMGQSTTTATTSPSPSTSSISSPPPQPPLTTTTTTTDSELSSSIKINVFVFNKNDYQTIIIPSMMVTMATDVDEPNEQNINNFNNIIYAEDLVFYLTSSFKITTICAHLFGLYNVESDLWLSPNQQLHTMIDELFNNNNNNDNNNSILQFQLRIRYTHLNLINKLKDIDLECLDYYFHQIRHDFLYIPKKKFKKDELEEVYGIALIDLIRVTIEDEEKLHRADERCDSYISQIKKHCPKNMVKPKFLFIGDKLRKIFKRNCKKDTDKIWVKFCYIKQFLSCAHSFYDISSIQLANAFHEIYHIILESTNIQSIITSQHLVYYDWQKQKIFWRNSSTNNVKFNNHDEWKIWFPIEEISSINILALDRRKILICFVNRPALTIIFPQLGQMKSFISLLSGYHRLSMHWNLNLSAEYYSPMLKKLKKINCFGPIQDEFVLNRLQKIRDGQKNSGQFLLRQSDTDFYSLKLCYEQQNQLKYFNLKWHPQSSDNSLFSWKDDFNETDIRADYSELLIWLQKQLNLFQPILFGENDHLPDLLLCSREDDMNKIKSNDDILPIIQNERIKKSILTMNNNGVFCTRIGTVKLVSNQEEKVFIKEFIDSKESARSENLLKEIDEWSKLKNVSIMNCKGVVMHPLSILFEHCHITLRDYYSLQECKLNPFNLIEAAFCLAKALDYLYTHNLSHGYIKFDNLFVSHFSKTSLFIKLGDPIGFSCYFNQTIEQPWLPPEYFNDNGFFFRKHTNYSDVWAFGTTMWEIFHNGNKPLFNYMNIDQVNLCAMPESIHLLTKKCWDKDFCNRIPPSGVFRELVLILYDARKYRKQYVINENLTNEMILKMNIENGNNNQNNNKYPSYLKNNRRESSNSSNSISMINNNGYNKRSSLLPIVNGYQQRPLSIYNGNDDLDDLDDVTTETTIYDQMEDAFLISETDDYRHIQAMDNLECISKDRINVLKIIGEGNYGKVYQATCDDKYVALKVVSDNKISSLSEEIKILTKLRHRNIVEIRGFSNVDVDQYLKVPSKALVMEYMPLGSLVKFLETKGPNDNLEMTKFATDIACGLDFLASKHIIHRDLAARNILVASGNSVKIADFGLAHILEDDTQYNYRSIRGLPYKWHAPESFERHMFRFESDIWSYAIVIWEMYSYCRQTLYKEIDSNKEDVQELLTHLKQGKRLECPENCPESVYKLMLDCWAYQPECRPNASEVYQTIKLIDEQIRSQSLI</sequence>
<dbReference type="GO" id="GO:0005829">
    <property type="term" value="C:cytosol"/>
    <property type="evidence" value="ECO:0007669"/>
    <property type="project" value="TreeGrafter"/>
</dbReference>
<dbReference type="SUPFAM" id="SSF56112">
    <property type="entry name" value="Protein kinase-like (PK-like)"/>
    <property type="match status" value="2"/>
</dbReference>
<dbReference type="PROSITE" id="PS50057">
    <property type="entry name" value="FERM_3"/>
    <property type="match status" value="1"/>
</dbReference>
<dbReference type="OrthoDB" id="1915767at2759"/>
<dbReference type="PRINTS" id="PR00109">
    <property type="entry name" value="TYRKINASE"/>
</dbReference>
<feature type="region of interest" description="Disordered" evidence="11">
    <location>
        <begin position="1"/>
        <end position="43"/>
    </location>
</feature>
<dbReference type="FunCoup" id="A0A6P6XXB8">
    <property type="interactions" value="458"/>
</dbReference>
<feature type="compositionally biased region" description="Low complexity" evidence="11">
    <location>
        <begin position="1"/>
        <end position="27"/>
    </location>
</feature>
<dbReference type="KEGG" id="dpte:113791031"/>
<dbReference type="Proteomes" id="UP000515146">
    <property type="component" value="Unplaced"/>
</dbReference>
<dbReference type="InterPro" id="IPR000719">
    <property type="entry name" value="Prot_kinase_dom"/>
</dbReference>
<dbReference type="OMA" id="LCKSVSY"/>
<evidence type="ECO:0000256" key="4">
    <source>
        <dbReference type="ARBA" id="ARBA00022777"/>
    </source>
</evidence>
<dbReference type="PANTHER" id="PTHR45807">
    <property type="entry name" value="TYROSINE-PROTEIN KINASE HOPSCOTCH"/>
    <property type="match status" value="1"/>
</dbReference>
<dbReference type="InterPro" id="IPR017441">
    <property type="entry name" value="Protein_kinase_ATP_BS"/>
</dbReference>
<evidence type="ECO:0000313" key="15">
    <source>
        <dbReference type="RefSeq" id="XP_027196549.1"/>
    </source>
</evidence>
<keyword evidence="7" id="KW-0472">Membrane</keyword>
<feature type="domain" description="FERM" evidence="13">
    <location>
        <begin position="68"/>
        <end position="413"/>
    </location>
</feature>
<dbReference type="RefSeq" id="XP_027196549.1">
    <property type="nucleotide sequence ID" value="XM_027340748.1"/>
</dbReference>
<comment type="catalytic activity">
    <reaction evidence="9">
        <text>L-tyrosyl-[protein] + ATP = O-phospho-L-tyrosyl-[protein] + ADP + H(+)</text>
        <dbReference type="Rhea" id="RHEA:10596"/>
        <dbReference type="Rhea" id="RHEA-COMP:10136"/>
        <dbReference type="Rhea" id="RHEA-COMP:20101"/>
        <dbReference type="ChEBI" id="CHEBI:15378"/>
        <dbReference type="ChEBI" id="CHEBI:30616"/>
        <dbReference type="ChEBI" id="CHEBI:46858"/>
        <dbReference type="ChEBI" id="CHEBI:61978"/>
        <dbReference type="ChEBI" id="CHEBI:456216"/>
        <dbReference type="EC" id="2.7.10.1"/>
    </reaction>
</comment>
<keyword evidence="3 10" id="KW-0547">Nucleotide-binding</keyword>
<evidence type="ECO:0000256" key="10">
    <source>
        <dbReference type="PROSITE-ProRule" id="PRU10141"/>
    </source>
</evidence>
<dbReference type="PROSITE" id="PS00109">
    <property type="entry name" value="PROTEIN_KINASE_TYR"/>
    <property type="match status" value="1"/>
</dbReference>
<dbReference type="PROSITE" id="PS50011">
    <property type="entry name" value="PROTEIN_KINASE_DOM"/>
    <property type="match status" value="2"/>
</dbReference>
<dbReference type="GO" id="GO:0004715">
    <property type="term" value="F:non-membrane spanning protein tyrosine kinase activity"/>
    <property type="evidence" value="ECO:0007669"/>
    <property type="project" value="TreeGrafter"/>
</dbReference>
<dbReference type="GO" id="GO:0030182">
    <property type="term" value="P:neuron differentiation"/>
    <property type="evidence" value="ECO:0007669"/>
    <property type="project" value="UniProtKB-ARBA"/>
</dbReference>
<comment type="subcellular location">
    <subcellularLocation>
        <location evidence="1">Endomembrane system</location>
    </subcellularLocation>
</comment>
<dbReference type="GO" id="GO:0050793">
    <property type="term" value="P:regulation of developmental process"/>
    <property type="evidence" value="ECO:0007669"/>
    <property type="project" value="UniProtKB-ARBA"/>
</dbReference>
<dbReference type="Gene3D" id="1.10.510.10">
    <property type="entry name" value="Transferase(Phosphotransferase) domain 1"/>
    <property type="match status" value="2"/>
</dbReference>
<evidence type="ECO:0000256" key="8">
    <source>
        <dbReference type="ARBA" id="ARBA00023137"/>
    </source>
</evidence>
<dbReference type="GO" id="GO:0019221">
    <property type="term" value="P:cytokine-mediated signaling pathway"/>
    <property type="evidence" value="ECO:0007669"/>
    <property type="project" value="TreeGrafter"/>
</dbReference>
<feature type="domain" description="Protein kinase" evidence="12">
    <location>
        <begin position="952"/>
        <end position="1214"/>
    </location>
</feature>
<dbReference type="Pfam" id="PF07714">
    <property type="entry name" value="PK_Tyr_Ser-Thr"/>
    <property type="match status" value="2"/>
</dbReference>
<dbReference type="GO" id="GO:0048468">
    <property type="term" value="P:cell development"/>
    <property type="evidence" value="ECO:0007669"/>
    <property type="project" value="UniProtKB-ARBA"/>
</dbReference>
<dbReference type="GO" id="GO:0035556">
    <property type="term" value="P:intracellular signal transduction"/>
    <property type="evidence" value="ECO:0007669"/>
    <property type="project" value="TreeGrafter"/>
</dbReference>
<keyword evidence="6" id="KW-0727">SH2 domain</keyword>
<dbReference type="GO" id="GO:0051130">
    <property type="term" value="P:positive regulation of cellular component organization"/>
    <property type="evidence" value="ECO:0007669"/>
    <property type="project" value="UniProtKB-ARBA"/>
</dbReference>
<accession>A0A6P6XXB8</accession>
<dbReference type="PANTHER" id="PTHR45807:SF7">
    <property type="entry name" value="TYROSINE-PROTEIN KINASE HOPSCOTCH"/>
    <property type="match status" value="1"/>
</dbReference>
<dbReference type="SMART" id="SM00219">
    <property type="entry name" value="TyrKc"/>
    <property type="match status" value="1"/>
</dbReference>
<dbReference type="GO" id="GO:0005524">
    <property type="term" value="F:ATP binding"/>
    <property type="evidence" value="ECO:0007669"/>
    <property type="project" value="UniProtKB-UniRule"/>
</dbReference>
<proteinExistence type="predicted"/>
<dbReference type="Pfam" id="PF18379">
    <property type="entry name" value="FERM_F1"/>
    <property type="match status" value="1"/>
</dbReference>
<dbReference type="AlphaFoldDB" id="A0A6P6XXB8"/>
<evidence type="ECO:0000256" key="2">
    <source>
        <dbReference type="ARBA" id="ARBA00022679"/>
    </source>
</evidence>
<evidence type="ECO:0000256" key="6">
    <source>
        <dbReference type="ARBA" id="ARBA00022999"/>
    </source>
</evidence>
<keyword evidence="2" id="KW-0808">Transferase</keyword>
<evidence type="ECO:0000256" key="7">
    <source>
        <dbReference type="ARBA" id="ARBA00023136"/>
    </source>
</evidence>
<dbReference type="CDD" id="cd00192">
    <property type="entry name" value="PTKc"/>
    <property type="match status" value="1"/>
</dbReference>
<keyword evidence="8" id="KW-0829">Tyrosine-protein kinase</keyword>
<dbReference type="InterPro" id="IPR000299">
    <property type="entry name" value="FERM_domain"/>
</dbReference>
<dbReference type="PROSITE" id="PS00107">
    <property type="entry name" value="PROTEIN_KINASE_ATP"/>
    <property type="match status" value="1"/>
</dbReference>
<dbReference type="InterPro" id="IPR011009">
    <property type="entry name" value="Kinase-like_dom_sf"/>
</dbReference>
<feature type="domain" description="Protein kinase" evidence="12">
    <location>
        <begin position="570"/>
        <end position="814"/>
    </location>
</feature>
<keyword evidence="14" id="KW-1185">Reference proteome</keyword>
<feature type="binding site" evidence="10">
    <location>
        <position position="979"/>
    </location>
    <ligand>
        <name>ATP</name>
        <dbReference type="ChEBI" id="CHEBI:30616"/>
    </ligand>
</feature>
<dbReference type="GO" id="GO:0012505">
    <property type="term" value="C:endomembrane system"/>
    <property type="evidence" value="ECO:0007669"/>
    <property type="project" value="UniProtKB-SubCell"/>
</dbReference>
<evidence type="ECO:0000256" key="9">
    <source>
        <dbReference type="ARBA" id="ARBA00051243"/>
    </source>
</evidence>
<name>A0A6P6XXB8_DERPT</name>
<gene>
    <name evidence="15" type="primary">LOC113791031</name>
</gene>
<evidence type="ECO:0000256" key="1">
    <source>
        <dbReference type="ARBA" id="ARBA00004308"/>
    </source>
</evidence>
<dbReference type="InterPro" id="IPR008266">
    <property type="entry name" value="Tyr_kinase_AS"/>
</dbReference>
<keyword evidence="5 10" id="KW-0067">ATP-binding</keyword>
<evidence type="ECO:0000313" key="14">
    <source>
        <dbReference type="Proteomes" id="UP000515146"/>
    </source>
</evidence>
<dbReference type="GO" id="GO:0005126">
    <property type="term" value="F:cytokine receptor binding"/>
    <property type="evidence" value="ECO:0007669"/>
    <property type="project" value="TreeGrafter"/>
</dbReference>
<dbReference type="GO" id="GO:0007259">
    <property type="term" value="P:cell surface receptor signaling pathway via JAK-STAT"/>
    <property type="evidence" value="ECO:0007669"/>
    <property type="project" value="TreeGrafter"/>
</dbReference>
<dbReference type="InterPro" id="IPR001245">
    <property type="entry name" value="Ser-Thr/Tyr_kinase_cat_dom"/>
</dbReference>
<protein>
    <submittedName>
        <fullName evidence="15">Tyrosine-protein kinase hopscotch-like</fullName>
    </submittedName>
</protein>
<dbReference type="InterPro" id="IPR020635">
    <property type="entry name" value="Tyr_kinase_cat_dom"/>
</dbReference>
<dbReference type="FunFam" id="1.10.510.10:FF:001512">
    <property type="entry name" value="Receptor tyrosine-protein kinase erbB-2"/>
    <property type="match status" value="1"/>
</dbReference>
<evidence type="ECO:0000259" key="12">
    <source>
        <dbReference type="PROSITE" id="PS50011"/>
    </source>
</evidence>
<dbReference type="GO" id="GO:0004714">
    <property type="term" value="F:transmembrane receptor protein tyrosine kinase activity"/>
    <property type="evidence" value="ECO:0007669"/>
    <property type="project" value="UniProtKB-EC"/>
</dbReference>
<organism evidence="14 15">
    <name type="scientific">Dermatophagoides pteronyssinus</name>
    <name type="common">European house dust mite</name>
    <dbReference type="NCBI Taxonomy" id="6956"/>
    <lineage>
        <taxon>Eukaryota</taxon>
        <taxon>Metazoa</taxon>
        <taxon>Ecdysozoa</taxon>
        <taxon>Arthropoda</taxon>
        <taxon>Chelicerata</taxon>
        <taxon>Arachnida</taxon>
        <taxon>Acari</taxon>
        <taxon>Acariformes</taxon>
        <taxon>Sarcoptiformes</taxon>
        <taxon>Astigmata</taxon>
        <taxon>Psoroptidia</taxon>
        <taxon>Analgoidea</taxon>
        <taxon>Pyroglyphidae</taxon>
        <taxon>Dermatophagoidinae</taxon>
        <taxon>Dermatophagoides</taxon>
    </lineage>
</organism>
<dbReference type="InterPro" id="IPR051286">
    <property type="entry name" value="JAK"/>
</dbReference>
<dbReference type="InParanoid" id="A0A6P6XXB8"/>